<dbReference type="InterPro" id="IPR003959">
    <property type="entry name" value="ATPase_AAA_core"/>
</dbReference>
<organism evidence="4 5">
    <name type="scientific">Vibrio jasicida</name>
    <dbReference type="NCBI Taxonomy" id="766224"/>
    <lineage>
        <taxon>Bacteria</taxon>
        <taxon>Pseudomonadati</taxon>
        <taxon>Pseudomonadota</taxon>
        <taxon>Gammaproteobacteria</taxon>
        <taxon>Vibrionales</taxon>
        <taxon>Vibrionaceae</taxon>
        <taxon>Vibrio</taxon>
    </lineage>
</organism>
<dbReference type="InterPro" id="IPR022532">
    <property type="entry name" value="DUF3696"/>
</dbReference>
<gene>
    <name evidence="4" type="ORF">ACGRHZ_04375</name>
</gene>
<dbReference type="SUPFAM" id="SSF52540">
    <property type="entry name" value="P-loop containing nucleoside triphosphate hydrolases"/>
    <property type="match status" value="1"/>
</dbReference>
<feature type="domain" description="ATPase AAA-type core" evidence="3">
    <location>
        <begin position="258"/>
        <end position="331"/>
    </location>
</feature>
<dbReference type="RefSeq" id="WP_394631694.1">
    <property type="nucleotide sequence ID" value="NZ_JBIHSE010000001.1"/>
</dbReference>
<dbReference type="PANTHER" id="PTHR43581:SF2">
    <property type="entry name" value="EXCINUCLEASE ATPASE SUBUNIT"/>
    <property type="match status" value="1"/>
</dbReference>
<evidence type="ECO:0000313" key="4">
    <source>
        <dbReference type="EMBL" id="MFH0270563.1"/>
    </source>
</evidence>
<reference evidence="4 5" key="1">
    <citation type="submission" date="2024-10" db="EMBL/GenBank/DDBJ databases">
        <authorList>
            <person name="Yibar A."/>
            <person name="Saticioglu I.B."/>
            <person name="Duman M."/>
            <person name="Ajmi N."/>
            <person name="Gurler F."/>
            <person name="Ay H."/>
            <person name="Onuk E."/>
            <person name="Guler S."/>
            <person name="Romalde J.L."/>
        </authorList>
    </citation>
    <scope>NUCLEOTIDE SEQUENCE [LARGE SCALE GENOMIC DNA]</scope>
    <source>
        <strain evidence="4 5">1-TCBS-A</strain>
    </source>
</reference>
<dbReference type="PIRSF" id="PIRSF034888">
    <property type="entry name" value="P-loop_UCP034888"/>
    <property type="match status" value="1"/>
</dbReference>
<dbReference type="InterPro" id="IPR014592">
    <property type="entry name" value="P-loop_UCP034888"/>
</dbReference>
<feature type="domain" description="DUF3696" evidence="1">
    <location>
        <begin position="348"/>
        <end position="387"/>
    </location>
</feature>
<evidence type="ECO:0000259" key="2">
    <source>
        <dbReference type="Pfam" id="PF13175"/>
    </source>
</evidence>
<keyword evidence="5" id="KW-1185">Reference proteome</keyword>
<name>A0ABW7J2V4_9VIBR</name>
<protein>
    <submittedName>
        <fullName evidence="4">DUF3696 domain-containing protein</fullName>
    </submittedName>
</protein>
<proteinExistence type="predicted"/>
<dbReference type="InterPro" id="IPR041685">
    <property type="entry name" value="AAA_GajA/Old/RecF-like"/>
</dbReference>
<dbReference type="EMBL" id="JBIHSE010000001">
    <property type="protein sequence ID" value="MFH0270563.1"/>
    <property type="molecule type" value="Genomic_DNA"/>
</dbReference>
<dbReference type="InterPro" id="IPR051396">
    <property type="entry name" value="Bact_Antivir_Def_Nuclease"/>
</dbReference>
<dbReference type="Pfam" id="PF13304">
    <property type="entry name" value="AAA_21"/>
    <property type="match status" value="1"/>
</dbReference>
<evidence type="ECO:0000313" key="5">
    <source>
        <dbReference type="Proteomes" id="UP001607221"/>
    </source>
</evidence>
<dbReference type="Pfam" id="PF12476">
    <property type="entry name" value="DUF3696"/>
    <property type="match status" value="1"/>
</dbReference>
<dbReference type="PANTHER" id="PTHR43581">
    <property type="entry name" value="ATP/GTP PHOSPHATASE"/>
    <property type="match status" value="1"/>
</dbReference>
<evidence type="ECO:0000259" key="1">
    <source>
        <dbReference type="Pfam" id="PF12476"/>
    </source>
</evidence>
<comment type="caution">
    <text evidence="4">The sequence shown here is derived from an EMBL/GenBank/DDBJ whole genome shotgun (WGS) entry which is preliminary data.</text>
</comment>
<dbReference type="Pfam" id="PF13175">
    <property type="entry name" value="AAA_15"/>
    <property type="match status" value="1"/>
</dbReference>
<evidence type="ECO:0000259" key="3">
    <source>
        <dbReference type="Pfam" id="PF13304"/>
    </source>
</evidence>
<feature type="domain" description="Endonuclease GajA/Old nuclease/RecF-like AAA" evidence="2">
    <location>
        <begin position="26"/>
        <end position="111"/>
    </location>
</feature>
<dbReference type="Gene3D" id="3.40.50.300">
    <property type="entry name" value="P-loop containing nucleotide triphosphate hydrolases"/>
    <property type="match status" value="1"/>
</dbReference>
<dbReference type="InterPro" id="IPR027417">
    <property type="entry name" value="P-loop_NTPase"/>
</dbReference>
<dbReference type="Proteomes" id="UP001607221">
    <property type="component" value="Unassembled WGS sequence"/>
</dbReference>
<sequence>MKLMGWILIQNRFYIILKRIIENNNMIRHIKLKNFKCYKDITFELENLVAFCGNNSVGKSTVIQSILLMIQNNFSSSLDFDGSFIKLGSFNEVHNIEADTDSLLLEIDVDGDILSWGYEREQISEEERNESHLPFSESFDLSSLEAIANEIKGKYENNFNFLCAERWGPRDNYPFSNQRRSKSWLGTHGEYTAQVLTSLLKSSKSLDEGDSRIHEKITSRLVFENFIEWMREISPGAFVKSDAIIHANISTNQFVFDGHTYRAVNVGFGLSYVLPVVLALIMARPGGLVIIENPEAHLHPRGQSFLGRLIALTALAGVQVIVETHSDHIVNGIRVAARLNEKFPDGIAKIFFVTADKGQSKVEELAVSRDGELPYWPEGFFDQQALDVRSIMLGENITEMPKRKKRSIEGGNRERQ</sequence>
<accession>A0ABW7J2V4</accession>